<accession>A0AAD6GXU9</accession>
<evidence type="ECO:0000313" key="1">
    <source>
        <dbReference type="EMBL" id="KAJ5593792.1"/>
    </source>
</evidence>
<name>A0AAD6GXU9_9EURO</name>
<dbReference type="GeneID" id="81591992"/>
<organism evidence="1 2">
    <name type="scientific">Penicillium hordei</name>
    <dbReference type="NCBI Taxonomy" id="40994"/>
    <lineage>
        <taxon>Eukaryota</taxon>
        <taxon>Fungi</taxon>
        <taxon>Dikarya</taxon>
        <taxon>Ascomycota</taxon>
        <taxon>Pezizomycotina</taxon>
        <taxon>Eurotiomycetes</taxon>
        <taxon>Eurotiomycetidae</taxon>
        <taxon>Eurotiales</taxon>
        <taxon>Aspergillaceae</taxon>
        <taxon>Penicillium</taxon>
    </lineage>
</organism>
<dbReference type="AlphaFoldDB" id="A0AAD6GXU9"/>
<protein>
    <submittedName>
        <fullName evidence="1">Gag-pol polyprotein</fullName>
    </submittedName>
</protein>
<comment type="caution">
    <text evidence="1">The sequence shown here is derived from an EMBL/GenBank/DDBJ whole genome shotgun (WGS) entry which is preliminary data.</text>
</comment>
<proteinExistence type="predicted"/>
<evidence type="ECO:0000313" key="2">
    <source>
        <dbReference type="Proteomes" id="UP001213799"/>
    </source>
</evidence>
<reference evidence="1" key="2">
    <citation type="submission" date="2023-01" db="EMBL/GenBank/DDBJ databases">
        <authorList>
            <person name="Petersen C."/>
        </authorList>
    </citation>
    <scope>NUCLEOTIDE SEQUENCE</scope>
    <source>
        <strain evidence="1">IBT 12815</strain>
    </source>
</reference>
<keyword evidence="2" id="KW-1185">Reference proteome</keyword>
<dbReference type="Proteomes" id="UP001213799">
    <property type="component" value="Unassembled WGS sequence"/>
</dbReference>
<dbReference type="RefSeq" id="XP_056750418.1">
    <property type="nucleotide sequence ID" value="XM_056901750.1"/>
</dbReference>
<gene>
    <name evidence="1" type="ORF">N7537_010696</name>
</gene>
<reference evidence="1" key="1">
    <citation type="journal article" date="2023" name="IMA Fungus">
        <title>Comparative genomic study of the Penicillium genus elucidates a diverse pangenome and 15 lateral gene transfer events.</title>
        <authorList>
            <person name="Petersen C."/>
            <person name="Sorensen T."/>
            <person name="Nielsen M.R."/>
            <person name="Sondergaard T.E."/>
            <person name="Sorensen J.L."/>
            <person name="Fitzpatrick D.A."/>
            <person name="Frisvad J.C."/>
            <person name="Nielsen K.L."/>
        </authorList>
    </citation>
    <scope>NUCLEOTIDE SEQUENCE</scope>
    <source>
        <strain evidence="1">IBT 12815</strain>
    </source>
</reference>
<dbReference type="EMBL" id="JAQJAE010000005">
    <property type="protein sequence ID" value="KAJ5593792.1"/>
    <property type="molecule type" value="Genomic_DNA"/>
</dbReference>
<sequence>MDMHLDVNGAKVPNEAGKVIFVSAYLRGQAWDWFGPHIRDYYGKKPEEWSDTTTNIFSEYRNFRRHLENTFGDIDAARTAQKKLQRIRQTGTMSSYASDWNEIRRQGRASANGSARGA</sequence>